<dbReference type="InterPro" id="IPR008928">
    <property type="entry name" value="6-hairpin_glycosidase_sf"/>
</dbReference>
<dbReference type="EMBL" id="FQUM01000004">
    <property type="protein sequence ID" value="SHF23988.1"/>
    <property type="molecule type" value="Genomic_DNA"/>
</dbReference>
<dbReference type="InterPro" id="IPR027414">
    <property type="entry name" value="GH95_N_dom"/>
</dbReference>
<dbReference type="AlphaFoldDB" id="A0A1M5A138"/>
<feature type="domain" description="Alpha fucosidase A-like C-terminal" evidence="2">
    <location>
        <begin position="691"/>
        <end position="760"/>
    </location>
</feature>
<dbReference type="OrthoDB" id="9802600at2"/>
<evidence type="ECO:0000259" key="1">
    <source>
        <dbReference type="Pfam" id="PF14498"/>
    </source>
</evidence>
<evidence type="ECO:0000259" key="2">
    <source>
        <dbReference type="Pfam" id="PF21307"/>
    </source>
</evidence>
<dbReference type="Pfam" id="PF14498">
    <property type="entry name" value="Glyco_hyd_65N_2"/>
    <property type="match status" value="1"/>
</dbReference>
<dbReference type="GO" id="GO:0005975">
    <property type="term" value="P:carbohydrate metabolic process"/>
    <property type="evidence" value="ECO:0007669"/>
    <property type="project" value="InterPro"/>
</dbReference>
<sequence>MTQKFFLSFLFIALFFQGCNQQKQAPERELKLWYTEPADEWTEALPVGNGRLGAMVFGGTQTERIQLNEESVWTGGPITRANPEALENLDKVRQLLFEGKYAEGDRLAQEKIMGTRIDAGKHTYQTLGDLFFHFEGMDEISNYKRELDLRTAITRTNFESNGTIFTREIFASAPDQVIVVKLSASEKAKLNFETWMERPGDAELVTANNNQLLMDGFAQNDGIGTHFASVVNIENTGGEVISDGKKIKVTNADEVVLLISGRTDFHGENEKEKSAQDIQKTASTDFEQLKKNHITDYQTLFNRVDLKLNAPDTLNISTDKRLERVKNGAEDVHLTELYFQFGRYLLISSSRPGGLPANLQGIWDGSLTPPWNADYHININIQMNYWPALVTNLAETQQPFFEFVDALRERGAKTAKETYGCRGFVAHHTTDIWKFTDPIGMTGYGMWPMGAAWCSDHFWEHYDYTGDMKFLKEKAYPVLKNAALFFVDFLVENPKTGLLVSGPSMSPENKFIAPNGEKAAVCMGPAMDHQIIRELFTNCIKTTEILNTDKQFADTLRTLLAKLTPSQIGSDGRILEWSEELPEAEPGHRHMSHLYALYPGEEFTDPNDPKWMEASRKSIEGRLKHGGGHTGWSRAWIINFFARLKDGQAAQENIQALFAKSTHPNLFDNHPPFQIDGNFGATAGIAEMLLQSHNGVLQFLPALPPSWKSGQIKGLRAREGFEVNLRWENGNLTEATVKSLLGNPCKVIYGELTAETKTKSGQIFTFNEKLEVTKAAN</sequence>
<accession>A0A1M5A138</accession>
<keyword evidence="5" id="KW-1185">Reference proteome</keyword>
<dbReference type="InterPro" id="IPR054363">
    <property type="entry name" value="GH95_cat"/>
</dbReference>
<dbReference type="InterPro" id="IPR012341">
    <property type="entry name" value="6hp_glycosidase-like_sf"/>
</dbReference>
<dbReference type="RefSeq" id="WP_083570676.1">
    <property type="nucleotide sequence ID" value="NZ_FQUM01000004.1"/>
</dbReference>
<dbReference type="PROSITE" id="PS51257">
    <property type="entry name" value="PROKAR_LIPOPROTEIN"/>
    <property type="match status" value="1"/>
</dbReference>
<dbReference type="InterPro" id="IPR049053">
    <property type="entry name" value="AFCA-like_C"/>
</dbReference>
<dbReference type="Proteomes" id="UP000184164">
    <property type="component" value="Unassembled WGS sequence"/>
</dbReference>
<dbReference type="PANTHER" id="PTHR31084">
    <property type="entry name" value="ALPHA-L-FUCOSIDASE 2"/>
    <property type="match status" value="1"/>
</dbReference>
<proteinExistence type="predicted"/>
<dbReference type="InterPro" id="IPR016518">
    <property type="entry name" value="Alpha-L-fucosidase"/>
</dbReference>
<gene>
    <name evidence="4" type="ORF">SAMN05444274_104141</name>
</gene>
<feature type="domain" description="Glycosyl hydrolase family 95 catalytic" evidence="3">
    <location>
        <begin position="286"/>
        <end position="689"/>
    </location>
</feature>
<dbReference type="GO" id="GO:0004560">
    <property type="term" value="F:alpha-L-fucosidase activity"/>
    <property type="evidence" value="ECO:0007669"/>
    <property type="project" value="InterPro"/>
</dbReference>
<dbReference type="SUPFAM" id="SSF48208">
    <property type="entry name" value="Six-hairpin glycosidases"/>
    <property type="match status" value="1"/>
</dbReference>
<dbReference type="PANTHER" id="PTHR31084:SF0">
    <property type="entry name" value="ALPHA-L-FUCOSIDASE 2"/>
    <property type="match status" value="1"/>
</dbReference>
<evidence type="ECO:0000313" key="4">
    <source>
        <dbReference type="EMBL" id="SHF23988.1"/>
    </source>
</evidence>
<name>A0A1M5A138_9BACT</name>
<dbReference type="Pfam" id="PF22124">
    <property type="entry name" value="Glyco_hydro_95_cat"/>
    <property type="match status" value="1"/>
</dbReference>
<dbReference type="Pfam" id="PF21307">
    <property type="entry name" value="Glyco_hydro_95_C"/>
    <property type="match status" value="1"/>
</dbReference>
<dbReference type="FunFam" id="1.50.10.10:FF:000028">
    <property type="entry name" value="Alpha-L-fucosidase 2"/>
    <property type="match status" value="1"/>
</dbReference>
<evidence type="ECO:0000259" key="3">
    <source>
        <dbReference type="Pfam" id="PF22124"/>
    </source>
</evidence>
<dbReference type="PIRSF" id="PIRSF007663">
    <property type="entry name" value="UCP007663"/>
    <property type="match status" value="1"/>
</dbReference>
<reference evidence="4 5" key="1">
    <citation type="submission" date="2016-11" db="EMBL/GenBank/DDBJ databases">
        <authorList>
            <person name="Jaros S."/>
            <person name="Januszkiewicz K."/>
            <person name="Wedrychowicz H."/>
        </authorList>
    </citation>
    <scope>NUCLEOTIDE SEQUENCE [LARGE SCALE GENOMIC DNA]</scope>
    <source>
        <strain evidence="4 5">DSM 26910</strain>
    </source>
</reference>
<organism evidence="4 5">
    <name type="scientific">Mariniphaga anaerophila</name>
    <dbReference type="NCBI Taxonomy" id="1484053"/>
    <lineage>
        <taxon>Bacteria</taxon>
        <taxon>Pseudomonadati</taxon>
        <taxon>Bacteroidota</taxon>
        <taxon>Bacteroidia</taxon>
        <taxon>Marinilabiliales</taxon>
        <taxon>Prolixibacteraceae</taxon>
        <taxon>Mariniphaga</taxon>
    </lineage>
</organism>
<feature type="domain" description="Glycosyl hydrolase family 95 N-terminal" evidence="1">
    <location>
        <begin position="32"/>
        <end position="267"/>
    </location>
</feature>
<dbReference type="Gene3D" id="1.50.10.10">
    <property type="match status" value="1"/>
</dbReference>
<protein>
    <submittedName>
        <fullName evidence="4">Alpha-L-fucosidase 2</fullName>
    </submittedName>
</protein>
<evidence type="ECO:0000313" key="5">
    <source>
        <dbReference type="Proteomes" id="UP000184164"/>
    </source>
</evidence>
<dbReference type="STRING" id="1484053.SAMN05444274_104141"/>